<dbReference type="AlphaFoldDB" id="A0A2P8H7T8"/>
<evidence type="ECO:0000259" key="7">
    <source>
        <dbReference type="Pfam" id="PF09182"/>
    </source>
</evidence>
<dbReference type="Gene3D" id="1.10.10.10">
    <property type="entry name" value="Winged helix-like DNA-binding domain superfamily/Winged helix DNA-binding domain"/>
    <property type="match status" value="1"/>
</dbReference>
<dbReference type="InterPro" id="IPR036388">
    <property type="entry name" value="WH-like_DNA-bd_sf"/>
</dbReference>
<organism evidence="8 9">
    <name type="scientific">Salsuginibacillus halophilus</name>
    <dbReference type="NCBI Taxonomy" id="517424"/>
    <lineage>
        <taxon>Bacteria</taxon>
        <taxon>Bacillati</taxon>
        <taxon>Bacillota</taxon>
        <taxon>Bacilli</taxon>
        <taxon>Bacillales</taxon>
        <taxon>Bacillaceae</taxon>
        <taxon>Salsuginibacillus</taxon>
    </lineage>
</organism>
<evidence type="ECO:0000313" key="9">
    <source>
        <dbReference type="Proteomes" id="UP000242310"/>
    </source>
</evidence>
<name>A0A2P8H7T8_9BACI</name>
<dbReference type="SUPFAM" id="SSF46785">
    <property type="entry name" value="Winged helix' DNA-binding domain"/>
    <property type="match status" value="1"/>
</dbReference>
<dbReference type="Gene3D" id="3.40.50.2020">
    <property type="match status" value="1"/>
</dbReference>
<evidence type="ECO:0000256" key="1">
    <source>
        <dbReference type="ARBA" id="ARBA00011738"/>
    </source>
</evidence>
<evidence type="ECO:0000313" key="8">
    <source>
        <dbReference type="EMBL" id="PSL42250.1"/>
    </source>
</evidence>
<dbReference type="PANTHER" id="PTHR43864:SF2">
    <property type="entry name" value="PUR OPERON REPRESSOR"/>
    <property type="match status" value="1"/>
</dbReference>
<dbReference type="OrthoDB" id="4213751at2"/>
<dbReference type="NCBIfam" id="TIGR01743">
    <property type="entry name" value="purR_Bsub"/>
    <property type="match status" value="1"/>
</dbReference>
<gene>
    <name evidence="8" type="ORF">B0H94_11724</name>
</gene>
<dbReference type="Pfam" id="PF09182">
    <property type="entry name" value="PuR_N"/>
    <property type="match status" value="1"/>
</dbReference>
<proteinExistence type="inferred from homology"/>
<feature type="domain" description="Bacterial purine repressor N-terminal" evidence="7">
    <location>
        <begin position="5"/>
        <end position="74"/>
    </location>
</feature>
<evidence type="ECO:0000256" key="2">
    <source>
        <dbReference type="ARBA" id="ARBA00023015"/>
    </source>
</evidence>
<comment type="caution">
    <text evidence="8">The sequence shown here is derived from an EMBL/GenBank/DDBJ whole genome shotgun (WGS) entry which is preliminary data.</text>
</comment>
<dbReference type="SUPFAM" id="SSF53271">
    <property type="entry name" value="PRTase-like"/>
    <property type="match status" value="1"/>
</dbReference>
<keyword evidence="9" id="KW-1185">Reference proteome</keyword>
<evidence type="ECO:0000256" key="5">
    <source>
        <dbReference type="ARBA" id="ARBA00049656"/>
    </source>
</evidence>
<dbReference type="GO" id="GO:0003677">
    <property type="term" value="F:DNA binding"/>
    <property type="evidence" value="ECO:0007669"/>
    <property type="project" value="UniProtKB-KW"/>
</dbReference>
<evidence type="ECO:0000259" key="6">
    <source>
        <dbReference type="Pfam" id="PF00156"/>
    </source>
</evidence>
<protein>
    <submittedName>
        <fullName evidence="8">Purine operon repressor PurR</fullName>
    </submittedName>
</protein>
<dbReference type="CDD" id="cd06223">
    <property type="entry name" value="PRTases_typeI"/>
    <property type="match status" value="1"/>
</dbReference>
<dbReference type="InterPro" id="IPR029057">
    <property type="entry name" value="PRTase-like"/>
</dbReference>
<dbReference type="InterPro" id="IPR000836">
    <property type="entry name" value="PRTase_dom"/>
</dbReference>
<dbReference type="GO" id="GO:0045982">
    <property type="term" value="P:negative regulation of purine nucleobase metabolic process"/>
    <property type="evidence" value="ECO:0007669"/>
    <property type="project" value="InterPro"/>
</dbReference>
<dbReference type="Pfam" id="PF00156">
    <property type="entry name" value="Pribosyltran"/>
    <property type="match status" value="1"/>
</dbReference>
<comment type="similarity">
    <text evidence="5">Belongs to the purine/pyrimidine phosphoribosyltransferase family. PurR subfamily.</text>
</comment>
<dbReference type="GO" id="GO:0045892">
    <property type="term" value="P:negative regulation of DNA-templated transcription"/>
    <property type="evidence" value="ECO:0007669"/>
    <property type="project" value="InterPro"/>
</dbReference>
<dbReference type="Proteomes" id="UP000242310">
    <property type="component" value="Unassembled WGS sequence"/>
</dbReference>
<dbReference type="InterPro" id="IPR010078">
    <property type="entry name" value="PurR_Bsub"/>
</dbReference>
<keyword evidence="4" id="KW-0804">Transcription</keyword>
<dbReference type="InterPro" id="IPR050118">
    <property type="entry name" value="Pur/Pyrimidine_PRTase"/>
</dbReference>
<sequence length="280" mass="30849">MKKLKRSGRLVDMTNFMLEHPHQLVSLKYFSERYQSAKSSISEDLTIVKEIFEEEGIGELLTVPGASGGVKYIPTVDASAAEAFVHELCTQLQDESRILPGGYLYMMDILGRPSTMNQIGRLFAALFKDRDVDAIMTVATKGIPLAHAIGTYLDVPVSIVRRDHRVTEGSVVSINYVSGSSKRMQTMSLARRSLEEGANVLIVDDFMKAGGTAKGMVDLLSEFRAEVAGIATLVEAADVSERLVEDYVSIARLSEVNEKDRRITVEPGNYVNQLKEVLGE</sequence>
<comment type="subunit">
    <text evidence="1">Homodimer.</text>
</comment>
<dbReference type="RefSeq" id="WP_106589831.1">
    <property type="nucleotide sequence ID" value="NZ_PYAV01000017.1"/>
</dbReference>
<dbReference type="InterPro" id="IPR036390">
    <property type="entry name" value="WH_DNA-bd_sf"/>
</dbReference>
<dbReference type="InterPro" id="IPR015265">
    <property type="entry name" value="PuR_N"/>
</dbReference>
<dbReference type="EMBL" id="PYAV01000017">
    <property type="protein sequence ID" value="PSL42250.1"/>
    <property type="molecule type" value="Genomic_DNA"/>
</dbReference>
<accession>A0A2P8H7T8</accession>
<keyword evidence="3" id="KW-0238">DNA-binding</keyword>
<reference evidence="8 9" key="1">
    <citation type="submission" date="2018-03" db="EMBL/GenBank/DDBJ databases">
        <title>Genomic Encyclopedia of Type Strains, Phase III (KMG-III): the genomes of soil and plant-associated and newly described type strains.</title>
        <authorList>
            <person name="Whitman W."/>
        </authorList>
    </citation>
    <scope>NUCLEOTIDE SEQUENCE [LARGE SCALE GENOMIC DNA]</scope>
    <source>
        <strain evidence="8 9">CGMCC 1.07653</strain>
    </source>
</reference>
<keyword evidence="2" id="KW-0805">Transcription regulation</keyword>
<evidence type="ECO:0000256" key="4">
    <source>
        <dbReference type="ARBA" id="ARBA00023163"/>
    </source>
</evidence>
<dbReference type="PANTHER" id="PTHR43864">
    <property type="entry name" value="HYPOXANTHINE/GUANINE PHOSPHORIBOSYLTRANSFERASE"/>
    <property type="match status" value="1"/>
</dbReference>
<evidence type="ECO:0000256" key="3">
    <source>
        <dbReference type="ARBA" id="ARBA00023125"/>
    </source>
</evidence>
<feature type="domain" description="Phosphoribosyltransferase" evidence="6">
    <location>
        <begin position="115"/>
        <end position="250"/>
    </location>
</feature>